<accession>A0ABX1VFN5</accession>
<keyword evidence="4" id="KW-1185">Reference proteome</keyword>
<keyword evidence="1" id="KW-0472">Membrane</keyword>
<evidence type="ECO:0000256" key="1">
    <source>
        <dbReference type="SAM" id="Phobius"/>
    </source>
</evidence>
<feature type="transmembrane region" description="Helical" evidence="1">
    <location>
        <begin position="135"/>
        <end position="154"/>
    </location>
</feature>
<dbReference type="Proteomes" id="UP000609651">
    <property type="component" value="Unassembled WGS sequence"/>
</dbReference>
<feature type="transmembrane region" description="Helical" evidence="1">
    <location>
        <begin position="285"/>
        <end position="310"/>
    </location>
</feature>
<protein>
    <recommendedName>
        <fullName evidence="2">DUF6798 domain-containing protein</fullName>
    </recommendedName>
</protein>
<evidence type="ECO:0000313" key="3">
    <source>
        <dbReference type="EMBL" id="NNJ26907.1"/>
    </source>
</evidence>
<dbReference type="Pfam" id="PF20604">
    <property type="entry name" value="DUF6798"/>
    <property type="match status" value="1"/>
</dbReference>
<evidence type="ECO:0000313" key="4">
    <source>
        <dbReference type="Proteomes" id="UP000609651"/>
    </source>
</evidence>
<dbReference type="EMBL" id="WTPX01000106">
    <property type="protein sequence ID" value="NNJ26907.1"/>
    <property type="molecule type" value="Genomic_DNA"/>
</dbReference>
<dbReference type="RefSeq" id="WP_171188395.1">
    <property type="nucleotide sequence ID" value="NZ_WTPX01000106.1"/>
</dbReference>
<proteinExistence type="predicted"/>
<comment type="caution">
    <text evidence="3">The sequence shown here is derived from an EMBL/GenBank/DDBJ whole genome shotgun (WGS) entry which is preliminary data.</text>
</comment>
<feature type="transmembrane region" description="Helical" evidence="1">
    <location>
        <begin position="104"/>
        <end position="123"/>
    </location>
</feature>
<feature type="domain" description="DUF6798" evidence="2">
    <location>
        <begin position="395"/>
        <end position="453"/>
    </location>
</feature>
<keyword evidence="1" id="KW-1133">Transmembrane helix</keyword>
<sequence>MQSAAAGTLLFGTLIAYSLVQSPIPGVNEPQYLGKALHLVDPTYCPGDFFLDSSDPHGVFGLLCGPVAERFDLATAALFGRVLGLALLACGWTMTARRTLGTAWAAPISGAAFLAAAAAGNLSGEWLVGGAEGKVFSYGALLIAFAWAVDRRWALGAAAAGVAVSFHPVVGVWGVGCGAFAAVVLAVRRLRRNEPIGRPGWGTTTLAAVGFLLCAAPGLWFALDALEAAPGVDIGRANFLQVYLRLPHHLDPMTFRTPAWIGFLHLTFVWAVLRRWGARSSEKAAAAESTLALTVLGSLIVAYVGVLIGLRTGEPHEATAPYFRAFLLKFYPFRLADVLVPLAASLAVAGVAARFARSAPRALGVGVAGVGLFVLALWIPFYDRDPAGLTDEEAADWRTMCAWIDASLPADAEVVTPTRNHAFKWYAKRAEYVCFKDCPQDAAGILEWNRRLRILRTWAGVRYGDDAAIGYDQAELAELGVATEADYLLTMALGPIDAAPTHVAGAWRLYRLRSAPAE</sequence>
<organism evidence="3 4">
    <name type="scientific">Alienimonas chondri</name>
    <dbReference type="NCBI Taxonomy" id="2681879"/>
    <lineage>
        <taxon>Bacteria</taxon>
        <taxon>Pseudomonadati</taxon>
        <taxon>Planctomycetota</taxon>
        <taxon>Planctomycetia</taxon>
        <taxon>Planctomycetales</taxon>
        <taxon>Planctomycetaceae</taxon>
        <taxon>Alienimonas</taxon>
    </lineage>
</organism>
<feature type="transmembrane region" description="Helical" evidence="1">
    <location>
        <begin position="253"/>
        <end position="273"/>
    </location>
</feature>
<gene>
    <name evidence="3" type="ORF">LzC2_30030</name>
</gene>
<name>A0ABX1VFN5_9PLAN</name>
<evidence type="ECO:0000259" key="2">
    <source>
        <dbReference type="Pfam" id="PF20604"/>
    </source>
</evidence>
<dbReference type="InterPro" id="IPR046477">
    <property type="entry name" value="DUF6798"/>
</dbReference>
<feature type="transmembrane region" description="Helical" evidence="1">
    <location>
        <begin position="199"/>
        <end position="223"/>
    </location>
</feature>
<reference evidence="3 4" key="1">
    <citation type="journal article" date="2020" name="Syst. Appl. Microbiol.">
        <title>Alienimonas chondri sp. nov., a novel planctomycete isolated from the biofilm of the red alga Chondrus crispus.</title>
        <authorList>
            <person name="Vitorino I."/>
            <person name="Albuquerque L."/>
            <person name="Wiegand S."/>
            <person name="Kallscheuer N."/>
            <person name="da Costa M.S."/>
            <person name="Lobo-da-Cunha A."/>
            <person name="Jogler C."/>
            <person name="Lage O.M."/>
        </authorList>
    </citation>
    <scope>NUCLEOTIDE SEQUENCE [LARGE SCALE GENOMIC DNA]</scope>
    <source>
        <strain evidence="3 4">LzC2</strain>
    </source>
</reference>
<keyword evidence="1" id="KW-0812">Transmembrane</keyword>
<feature type="transmembrane region" description="Helical" evidence="1">
    <location>
        <begin position="330"/>
        <end position="355"/>
    </location>
</feature>
<feature type="transmembrane region" description="Helical" evidence="1">
    <location>
        <begin position="166"/>
        <end position="187"/>
    </location>
</feature>
<feature type="transmembrane region" description="Helical" evidence="1">
    <location>
        <begin position="362"/>
        <end position="381"/>
    </location>
</feature>